<name>A0ABX1E416_9PROT</name>
<dbReference type="Pfam" id="PF00581">
    <property type="entry name" value="Rhodanese"/>
    <property type="match status" value="1"/>
</dbReference>
<dbReference type="InterPro" id="IPR001763">
    <property type="entry name" value="Rhodanese-like_dom"/>
</dbReference>
<proteinExistence type="predicted"/>
<dbReference type="PROSITE" id="PS50206">
    <property type="entry name" value="RHODANESE_3"/>
    <property type="match status" value="1"/>
</dbReference>
<evidence type="ECO:0000313" key="3">
    <source>
        <dbReference type="Proteomes" id="UP000787635"/>
    </source>
</evidence>
<organism evidence="2 3">
    <name type="scientific">Falsiroseomonas selenitidurans</name>
    <dbReference type="NCBI Taxonomy" id="2716335"/>
    <lineage>
        <taxon>Bacteria</taxon>
        <taxon>Pseudomonadati</taxon>
        <taxon>Pseudomonadota</taxon>
        <taxon>Alphaproteobacteria</taxon>
        <taxon>Acetobacterales</taxon>
        <taxon>Roseomonadaceae</taxon>
        <taxon>Falsiroseomonas</taxon>
    </lineage>
</organism>
<feature type="domain" description="Rhodanese" evidence="1">
    <location>
        <begin position="29"/>
        <end position="125"/>
    </location>
</feature>
<evidence type="ECO:0000259" key="1">
    <source>
        <dbReference type="PROSITE" id="PS50206"/>
    </source>
</evidence>
<dbReference type="EMBL" id="JAAVNE010000020">
    <property type="protein sequence ID" value="NKC31939.1"/>
    <property type="molecule type" value="Genomic_DNA"/>
</dbReference>
<dbReference type="SMART" id="SM00450">
    <property type="entry name" value="RHOD"/>
    <property type="match status" value="1"/>
</dbReference>
<dbReference type="PANTHER" id="PTHR44086">
    <property type="entry name" value="THIOSULFATE SULFURTRANSFERASE RDL2, MITOCHONDRIAL-RELATED"/>
    <property type="match status" value="1"/>
</dbReference>
<dbReference type="Proteomes" id="UP000787635">
    <property type="component" value="Unassembled WGS sequence"/>
</dbReference>
<protein>
    <submittedName>
        <fullName evidence="2">Rhodanese-like domain-containing protein</fullName>
    </submittedName>
</protein>
<dbReference type="RefSeq" id="WP_168031477.1">
    <property type="nucleotide sequence ID" value="NZ_JAAVNE010000020.1"/>
</dbReference>
<sequence length="126" mass="13268">MPTTVKEMLAAANDAVPRIAPAEARAMAEQPQVVLLDVRDAAEVKASGKAKGAVAVSRGLLEFRADPESPLHDAAFDRAKTIIVYCASGGRSALAGKTLRDMGYKDVRNLGGFKDWVEAGGEVENA</sequence>
<comment type="caution">
    <text evidence="2">The sequence shown here is derived from an EMBL/GenBank/DDBJ whole genome shotgun (WGS) entry which is preliminary data.</text>
</comment>
<evidence type="ECO:0000313" key="2">
    <source>
        <dbReference type="EMBL" id="NKC31939.1"/>
    </source>
</evidence>
<dbReference type="PANTHER" id="PTHR44086:SF10">
    <property type="entry name" value="THIOSULFATE SULFURTRANSFERASE_RHODANESE-LIKE DOMAIN-CONTAINING PROTEIN 3"/>
    <property type="match status" value="1"/>
</dbReference>
<dbReference type="SUPFAM" id="SSF52821">
    <property type="entry name" value="Rhodanese/Cell cycle control phosphatase"/>
    <property type="match status" value="1"/>
</dbReference>
<dbReference type="InterPro" id="IPR036873">
    <property type="entry name" value="Rhodanese-like_dom_sf"/>
</dbReference>
<reference evidence="2 3" key="1">
    <citation type="submission" date="2020-03" db="EMBL/GenBank/DDBJ databases">
        <title>Roseomonas selenitidurans sp. nov. isolated from urban soil.</title>
        <authorList>
            <person name="Liu H."/>
        </authorList>
    </citation>
    <scope>NUCLEOTIDE SEQUENCE [LARGE SCALE GENOMIC DNA]</scope>
    <source>
        <strain evidence="2 3">BU-1</strain>
    </source>
</reference>
<keyword evidence="3" id="KW-1185">Reference proteome</keyword>
<dbReference type="CDD" id="cd01447">
    <property type="entry name" value="Polysulfide_ST"/>
    <property type="match status" value="1"/>
</dbReference>
<gene>
    <name evidence="2" type="ORF">HEQ75_13820</name>
</gene>
<dbReference type="Gene3D" id="3.40.250.10">
    <property type="entry name" value="Rhodanese-like domain"/>
    <property type="match status" value="1"/>
</dbReference>
<accession>A0ABX1E416</accession>